<protein>
    <recommendedName>
        <fullName evidence="3">DMRT like family B with proline rich C-terminal 1</fullName>
    </recommendedName>
</protein>
<reference evidence="2" key="2">
    <citation type="submission" date="2025-08" db="UniProtKB">
        <authorList>
            <consortium name="Ensembl"/>
        </authorList>
    </citation>
    <scope>IDENTIFICATION</scope>
</reference>
<evidence type="ECO:0000256" key="1">
    <source>
        <dbReference type="SAM" id="MobiDB-lite"/>
    </source>
</evidence>
<feature type="region of interest" description="Disordered" evidence="1">
    <location>
        <begin position="78"/>
        <end position="181"/>
    </location>
</feature>
<feature type="compositionally biased region" description="Basic residues" evidence="1">
    <location>
        <begin position="171"/>
        <end position="180"/>
    </location>
</feature>
<dbReference type="AlphaFoldDB" id="A0A8C2NT61"/>
<feature type="region of interest" description="Disordered" evidence="1">
    <location>
        <begin position="325"/>
        <end position="362"/>
    </location>
</feature>
<evidence type="ECO:0008006" key="3">
    <source>
        <dbReference type="Google" id="ProtNLM"/>
    </source>
</evidence>
<dbReference type="Ensembl" id="ENSCHIT00010011691.1">
    <property type="protein sequence ID" value="ENSCHIP00010008288.1"/>
    <property type="gene ID" value="ENSCHIG00010006137.1"/>
</dbReference>
<organism evidence="2">
    <name type="scientific">Capra hircus</name>
    <name type="common">Goat</name>
    <dbReference type="NCBI Taxonomy" id="9925"/>
    <lineage>
        <taxon>Eukaryota</taxon>
        <taxon>Metazoa</taxon>
        <taxon>Chordata</taxon>
        <taxon>Craniata</taxon>
        <taxon>Vertebrata</taxon>
        <taxon>Euteleostomi</taxon>
        <taxon>Mammalia</taxon>
        <taxon>Eutheria</taxon>
        <taxon>Laurasiatheria</taxon>
        <taxon>Artiodactyla</taxon>
        <taxon>Ruminantia</taxon>
        <taxon>Pecora</taxon>
        <taxon>Bovidae</taxon>
        <taxon>Caprinae</taxon>
        <taxon>Capra</taxon>
    </lineage>
</organism>
<name>A0A8C2NT61_CAPHI</name>
<reference evidence="2" key="1">
    <citation type="submission" date="2019-03" db="EMBL/GenBank/DDBJ databases">
        <title>Genome sequencing and reference-guided assembly of Black Bengal Goat (Capra hircus).</title>
        <authorList>
            <person name="Siddiki A.Z."/>
            <person name="Baten A."/>
            <person name="Billah M."/>
            <person name="Alam M.A.U."/>
            <person name="Shawrob K.S.M."/>
            <person name="Saha S."/>
            <person name="Chowdhury M."/>
            <person name="Rahman A.H."/>
            <person name="Stear M."/>
            <person name="Miah G."/>
            <person name="Das G.B."/>
            <person name="Hossain M.M."/>
            <person name="Kumkum M."/>
            <person name="Islam M.S."/>
            <person name="Mollah A.M."/>
            <person name="Ahsan A."/>
            <person name="Tusar F."/>
            <person name="Khan M.K.I."/>
        </authorList>
    </citation>
    <scope>NUCLEOTIDE SEQUENCE [LARGE SCALE GENOMIC DNA]</scope>
</reference>
<feature type="compositionally biased region" description="Low complexity" evidence="1">
    <location>
        <begin position="349"/>
        <end position="362"/>
    </location>
</feature>
<proteinExistence type="predicted"/>
<accession>A0A8C2NT61</accession>
<evidence type="ECO:0000313" key="2">
    <source>
        <dbReference type="Ensembl" id="ENSCHIP00010008288.1"/>
    </source>
</evidence>
<sequence>LASGSADIRNRAHFKKELPKLLRPGAGERHSQQRRWATSCSPQFTHGLGVLTPLPGNKLFLLVRFFLLCHDSLLGLAGRRPQSANQGGTRKVFTVTRQKSSGRQRPPCTYYPGDERGCDQGGARAGPHRPERQKTAHPFAPRLARSDHRDLWGGPPTANQGPRGAHSFTQRGRKRSKARPRVAWNFETRARSVVPRLEFRRAGSQKGLPLSINSDSVVGSECLEREPPKLYPSCSSMHPYRPFPLGYQDASSSVGIPLQQSFQHLSYSHYYGGGLVAEPVGDFQPNYYPPLGQPPLGQPPQPQFLPPGLLSALHFLLPPLPPPPPATFSLTVLSDTDKENTDDQDVEGPSEPSQPSSQEQSD</sequence>